<keyword evidence="2" id="KW-1185">Reference proteome</keyword>
<name>A0A6G7PXW4_9BACT</name>
<dbReference type="RefSeq" id="WP_166032752.1">
    <property type="nucleotide sequence ID" value="NZ_CP048877.1"/>
</dbReference>
<reference evidence="1 2" key="1">
    <citation type="submission" date="2020-02" db="EMBL/GenBank/DDBJ databases">
        <title>Genome analysis of Thermosulfuriphilus ammonigenes ST65T, an anaerobic thermophilic chemolithoautotrophic bacterium isolated from a deep-sea hydrothermal vent.</title>
        <authorList>
            <person name="Slobodkina G."/>
            <person name="Allioux M."/>
            <person name="Merkel A."/>
            <person name="Alain K."/>
            <person name="Jebbar M."/>
            <person name="Slobodkin A."/>
        </authorList>
    </citation>
    <scope>NUCLEOTIDE SEQUENCE [LARGE SCALE GENOMIC DNA]</scope>
    <source>
        <strain evidence="1 2">ST65</strain>
    </source>
</reference>
<accession>A0A6G7PXW4</accession>
<proteinExistence type="predicted"/>
<gene>
    <name evidence="1" type="ORF">G4V39_09745</name>
</gene>
<protein>
    <submittedName>
        <fullName evidence="1">Uracil-DNA glycosylase</fullName>
    </submittedName>
</protein>
<evidence type="ECO:0000313" key="2">
    <source>
        <dbReference type="Proteomes" id="UP000502179"/>
    </source>
</evidence>
<dbReference type="Proteomes" id="UP000502179">
    <property type="component" value="Chromosome"/>
</dbReference>
<dbReference type="AlphaFoldDB" id="A0A6G7PXW4"/>
<evidence type="ECO:0000313" key="1">
    <source>
        <dbReference type="EMBL" id="QIJ72535.1"/>
    </source>
</evidence>
<dbReference type="EMBL" id="CP048877">
    <property type="protein sequence ID" value="QIJ72535.1"/>
    <property type="molecule type" value="Genomic_DNA"/>
</dbReference>
<dbReference type="KEGG" id="tav:G4V39_09745"/>
<sequence length="69" mass="7892">MRERKRSPESTAGRCICCRHYYLTWDRRFPHGCKAFGFKSAGPPSRLVLQSSGALCRLFVAKEAKKQSE</sequence>
<organism evidence="1 2">
    <name type="scientific">Thermosulfuriphilus ammonigenes</name>
    <dbReference type="NCBI Taxonomy" id="1936021"/>
    <lineage>
        <taxon>Bacteria</taxon>
        <taxon>Pseudomonadati</taxon>
        <taxon>Thermodesulfobacteriota</taxon>
        <taxon>Thermodesulfobacteria</taxon>
        <taxon>Thermodesulfobacteriales</taxon>
        <taxon>Thermodesulfobacteriaceae</taxon>
        <taxon>Thermosulfuriphilus</taxon>
    </lineage>
</organism>